<feature type="domain" description="Peptidase M24" evidence="4">
    <location>
        <begin position="341"/>
        <end position="553"/>
    </location>
</feature>
<evidence type="ECO:0000313" key="7">
    <source>
        <dbReference type="EMBL" id="SHF05725.1"/>
    </source>
</evidence>
<feature type="domain" description="Creatinase N-terminal" evidence="5">
    <location>
        <begin position="39"/>
        <end position="174"/>
    </location>
</feature>
<keyword evidence="2" id="KW-0479">Metal-binding</keyword>
<dbReference type="InterPro" id="IPR032416">
    <property type="entry name" value="Peptidase_M24_C"/>
</dbReference>
<evidence type="ECO:0000313" key="8">
    <source>
        <dbReference type="Proteomes" id="UP000184533"/>
    </source>
</evidence>
<dbReference type="PANTHER" id="PTHR43763:SF6">
    <property type="entry name" value="XAA-PRO AMINOPEPTIDASE 1"/>
    <property type="match status" value="1"/>
</dbReference>
<dbReference type="Gene3D" id="3.90.230.10">
    <property type="entry name" value="Creatinase/methionine aminopeptidase superfamily"/>
    <property type="match status" value="1"/>
</dbReference>
<name>A0A1M4YIS6_9HYPH</name>
<dbReference type="InterPro" id="IPR000994">
    <property type="entry name" value="Pept_M24"/>
</dbReference>
<dbReference type="InterPro" id="IPR033740">
    <property type="entry name" value="Pept_M24B"/>
</dbReference>
<dbReference type="Pfam" id="PF16188">
    <property type="entry name" value="Peptidase_M24_C"/>
    <property type="match status" value="1"/>
</dbReference>
<proteinExistence type="inferred from homology"/>
<feature type="domain" description="Peptidase M24 C-terminal" evidence="6">
    <location>
        <begin position="560"/>
        <end position="620"/>
    </location>
</feature>
<keyword evidence="7" id="KW-0031">Aminopeptidase</keyword>
<evidence type="ECO:0000256" key="1">
    <source>
        <dbReference type="ARBA" id="ARBA00008766"/>
    </source>
</evidence>
<dbReference type="Pfam" id="PF00557">
    <property type="entry name" value="Peptidase_M24"/>
    <property type="match status" value="1"/>
</dbReference>
<accession>A0A1M4YIS6</accession>
<dbReference type="GO" id="GO:0070006">
    <property type="term" value="F:metalloaminopeptidase activity"/>
    <property type="evidence" value="ECO:0007669"/>
    <property type="project" value="InterPro"/>
</dbReference>
<dbReference type="Pfam" id="PF01321">
    <property type="entry name" value="Creatinase_N"/>
    <property type="match status" value="1"/>
</dbReference>
<keyword evidence="3" id="KW-0378">Hydrolase</keyword>
<evidence type="ECO:0000256" key="2">
    <source>
        <dbReference type="ARBA" id="ARBA00022723"/>
    </source>
</evidence>
<dbReference type="EMBL" id="FQVC01000004">
    <property type="protein sequence ID" value="SHF05725.1"/>
    <property type="molecule type" value="Genomic_DNA"/>
</dbReference>
<dbReference type="Gene3D" id="3.40.350.10">
    <property type="entry name" value="Creatinase/prolidase N-terminal domain"/>
    <property type="match status" value="2"/>
</dbReference>
<dbReference type="InterPro" id="IPR029149">
    <property type="entry name" value="Creatin/AminoP/Spt16_N"/>
</dbReference>
<evidence type="ECO:0000259" key="6">
    <source>
        <dbReference type="Pfam" id="PF16188"/>
    </source>
</evidence>
<dbReference type="PANTHER" id="PTHR43763">
    <property type="entry name" value="XAA-PRO AMINOPEPTIDASE 1"/>
    <property type="match status" value="1"/>
</dbReference>
<organism evidence="7 8">
    <name type="scientific">Devosia limi DSM 17137</name>
    <dbReference type="NCBI Taxonomy" id="1121477"/>
    <lineage>
        <taxon>Bacteria</taxon>
        <taxon>Pseudomonadati</taxon>
        <taxon>Pseudomonadota</taxon>
        <taxon>Alphaproteobacteria</taxon>
        <taxon>Hyphomicrobiales</taxon>
        <taxon>Devosiaceae</taxon>
        <taxon>Devosia</taxon>
    </lineage>
</organism>
<evidence type="ECO:0000259" key="4">
    <source>
        <dbReference type="Pfam" id="PF00557"/>
    </source>
</evidence>
<dbReference type="GO" id="GO:0046872">
    <property type="term" value="F:metal ion binding"/>
    <property type="evidence" value="ECO:0007669"/>
    <property type="project" value="UniProtKB-KW"/>
</dbReference>
<dbReference type="InterPro" id="IPR000587">
    <property type="entry name" value="Creatinase_N"/>
</dbReference>
<dbReference type="InterPro" id="IPR050422">
    <property type="entry name" value="X-Pro_aminopeptidase_P"/>
</dbReference>
<gene>
    <name evidence="7" type="ORF">SAMN02745223_01699</name>
</gene>
<evidence type="ECO:0000256" key="3">
    <source>
        <dbReference type="ARBA" id="ARBA00022801"/>
    </source>
</evidence>
<sequence length="620" mass="66018">MTGTQSGTGIFQTMTAKAFPPAIFQSFSEKADPKNVAPRLATLRAELTRAGLDAFLIPRADAHRGESVPAGEARLAYMTGFTGSAGLAIVGRDKAGLFIDSRYTLQAPAQTDTTLVNVLEVGQGSITDEVVNYVPAGGTIGFDPWLHTPGEIRDLAERLGDRVTLVPSANLVDAIWTDRPGAPVSQIEFLGHNRAGKTAQDKIADLQASLVADKADAAVLTLPESICWLLNIRGRDVPNTPFVLGFAIIPRDGQPTLFLDAAKITDDVTRNLEGVANVAASSTLPQALAALGQDGKAVLIDPASAPLAIAATLESAGATLVQKRDPVLLPKSRKNDAELAGMREAHRLDGIALAKFLAWFDENAPTGTLTEIGIVTALEAFRREEESIVDVSFDTIAGAGPNGAIVHYRVTTNTDRTLKPGEIMLLDSGAQYLSGTTDITRTMSTGSSTAEQRDRFTRVLKGMIAISTAKFPKGTSGAQIDVLARQFLWQAGLSYSHGTGHGVGAFLGVHEGPTGISPRYTLPLEAGSVLSNEPGYYKAGEYGIRIENLITIHDSATTPGFLEFETLTLAPIDTRLIDRALLTEDERNWLNAYHQRVWTEIGAAVAGDVKTWLQQATAAI</sequence>
<reference evidence="7 8" key="1">
    <citation type="submission" date="2016-11" db="EMBL/GenBank/DDBJ databases">
        <authorList>
            <person name="Jaros S."/>
            <person name="Januszkiewicz K."/>
            <person name="Wedrychowicz H."/>
        </authorList>
    </citation>
    <scope>NUCLEOTIDE SEQUENCE [LARGE SCALE GENOMIC DNA]</scope>
    <source>
        <strain evidence="7 8">DSM 17137</strain>
    </source>
</reference>
<dbReference type="FunFam" id="3.90.230.10:FF:000009">
    <property type="entry name" value="xaa-Pro aminopeptidase 2"/>
    <property type="match status" value="1"/>
</dbReference>
<dbReference type="CDD" id="cd01085">
    <property type="entry name" value="APP"/>
    <property type="match status" value="1"/>
</dbReference>
<dbReference type="AlphaFoldDB" id="A0A1M4YIS6"/>
<dbReference type="Pfam" id="PF16189">
    <property type="entry name" value="Creatinase_N_2"/>
    <property type="match status" value="1"/>
</dbReference>
<dbReference type="InterPro" id="IPR036005">
    <property type="entry name" value="Creatinase/aminopeptidase-like"/>
</dbReference>
<dbReference type="Proteomes" id="UP000184533">
    <property type="component" value="Unassembled WGS sequence"/>
</dbReference>
<dbReference type="GO" id="GO:0005737">
    <property type="term" value="C:cytoplasm"/>
    <property type="evidence" value="ECO:0007669"/>
    <property type="project" value="UniProtKB-ARBA"/>
</dbReference>
<dbReference type="SUPFAM" id="SSF53092">
    <property type="entry name" value="Creatinase/prolidase N-terminal domain"/>
    <property type="match status" value="2"/>
</dbReference>
<dbReference type="SUPFAM" id="SSF55920">
    <property type="entry name" value="Creatinase/aminopeptidase"/>
    <property type="match status" value="1"/>
</dbReference>
<protein>
    <submittedName>
        <fullName evidence="7">Xaa-Pro aminopeptidase</fullName>
    </submittedName>
</protein>
<keyword evidence="7" id="KW-0645">Protease</keyword>
<evidence type="ECO:0000259" key="5">
    <source>
        <dbReference type="Pfam" id="PF01321"/>
    </source>
</evidence>
<comment type="similarity">
    <text evidence="1">Belongs to the peptidase M24B family.</text>
</comment>